<proteinExistence type="predicted"/>
<dbReference type="Proteomes" id="UP000228626">
    <property type="component" value="Unassembled WGS sequence"/>
</dbReference>
<reference evidence="2" key="1">
    <citation type="submission" date="2017-09" db="EMBL/GenBank/DDBJ databases">
        <title>Depth-based differentiation of microbial function through sediment-hosted aquifers and enrichment of novel symbionts in the deep terrestrial subsurface.</title>
        <authorList>
            <person name="Probst A.J."/>
            <person name="Ladd B."/>
            <person name="Jarett J.K."/>
            <person name="Geller-Mcgrath D.E."/>
            <person name="Sieber C.M.K."/>
            <person name="Emerson J.B."/>
            <person name="Anantharaman K."/>
            <person name="Thomas B.C."/>
            <person name="Malmstrom R."/>
            <person name="Stieglmeier M."/>
            <person name="Klingl A."/>
            <person name="Woyke T."/>
            <person name="Ryan C.M."/>
            <person name="Banfield J.F."/>
        </authorList>
    </citation>
    <scope>NUCLEOTIDE SEQUENCE [LARGE SCALE GENOMIC DNA]</scope>
</reference>
<sequence length="162" mass="18437">MSNENKECCPKFNPEKWDQKTHSWDNKPFIKETVPTLFHIPFPPMLGKKIGKMCKLVEDSKKAEANSEDVLLLFRDPSAFKSEIYLSVTGPVPDADNVNISGTFIGKVFAGPYNAVSKFVKQMDEYLSAKGKKAKDYYVHYAYCPKCAKKYGDNYMILFAQI</sequence>
<organism evidence="1 2">
    <name type="scientific">Candidatus Falkowbacteria bacterium CG10_big_fil_rev_8_21_14_0_10_43_10</name>
    <dbReference type="NCBI Taxonomy" id="1974567"/>
    <lineage>
        <taxon>Bacteria</taxon>
        <taxon>Candidatus Falkowiibacteriota</taxon>
    </lineage>
</organism>
<accession>A0A2H0V156</accession>
<dbReference type="AlphaFoldDB" id="A0A2H0V156"/>
<name>A0A2H0V156_9BACT</name>
<comment type="caution">
    <text evidence="1">The sequence shown here is derived from an EMBL/GenBank/DDBJ whole genome shotgun (WGS) entry which is preliminary data.</text>
</comment>
<protein>
    <recommendedName>
        <fullName evidence="3">GyrI-like small molecule binding domain-containing protein</fullName>
    </recommendedName>
</protein>
<dbReference type="InterPro" id="IPR046766">
    <property type="entry name" value="Bact_hydrolase"/>
</dbReference>
<dbReference type="EMBL" id="PFAR01000052">
    <property type="protein sequence ID" value="PIR92785.1"/>
    <property type="molecule type" value="Genomic_DNA"/>
</dbReference>
<gene>
    <name evidence="1" type="ORF">COT99_04365</name>
</gene>
<dbReference type="Pfam" id="PF20603">
    <property type="entry name" value="Bact_hydrolase"/>
    <property type="match status" value="1"/>
</dbReference>
<evidence type="ECO:0000313" key="1">
    <source>
        <dbReference type="EMBL" id="PIR92785.1"/>
    </source>
</evidence>
<evidence type="ECO:0008006" key="3">
    <source>
        <dbReference type="Google" id="ProtNLM"/>
    </source>
</evidence>
<evidence type="ECO:0000313" key="2">
    <source>
        <dbReference type="Proteomes" id="UP000228626"/>
    </source>
</evidence>